<name>A0AAD7XH42_9APHY</name>
<comment type="caution">
    <text evidence="3">The sequence shown here is derived from an EMBL/GenBank/DDBJ whole genome shotgun (WGS) entry which is preliminary data.</text>
</comment>
<feature type="region of interest" description="Disordered" evidence="1">
    <location>
        <begin position="470"/>
        <end position="498"/>
    </location>
</feature>
<keyword evidence="2" id="KW-0472">Membrane</keyword>
<keyword evidence="4" id="KW-1185">Reference proteome</keyword>
<feature type="transmembrane region" description="Helical" evidence="2">
    <location>
        <begin position="205"/>
        <end position="229"/>
    </location>
</feature>
<sequence length="644" mass="66354">MSSTSKCPPDMQDLPAVSPVVNDYLQALPLYGNDYSAITAPQWQLEYAFTGNYISVFGVAIPWVGGALASAICTVDDQFPQTYTATQANTQPSVNVSYYTLTANQLTNGKHTLRINITTATPESPFVLDYLVIGTIPDSTVPTSSSASSGTDTASLSGTTSTSMTSSSSGTSSASANSISMTSKLSPTASDQPATSSMSASSFPLAPVIGAVAGGVVAIAAFLALLFYLRKRSLRDPREIEEAVAELKVPPPDPPKERAVVSPPPDGGPDELVPTLPPGKGSIYSAGRASPQPTLPPSMISMHPSSMPYLGGQGQEWTQQHPSFSPPESRTQTVYSANAPWEQWSSYSQTTWNQAQPGYTTPPPAPHGDLAYHASYPAPTHMPAPEPQSANFRPVSSISPGDLVPPAHSEPFTNVARAAAAAALSPGNVIGSASQAPAAPITAAFMVPPSPSPPPTGIYAAARPNVAEQLGQRSTAPTKSQARAERSPGDPAHAAGLPADVYSGIDTAQHSAPLLNASVSSVTEAPTAAHAASVPTSEGASLPLNRDTHAPSSDSPELTRRMHGGMMEYDGKESRLTSGRCEGAVNAAHELDHAMTAKVSGGKADSEAQVPSTGTGAAMARTGSDSDDGQRSNASSASPPAYVP</sequence>
<protein>
    <submittedName>
        <fullName evidence="3">Uncharacterized protein</fullName>
    </submittedName>
</protein>
<feature type="region of interest" description="Disordered" evidence="1">
    <location>
        <begin position="312"/>
        <end position="331"/>
    </location>
</feature>
<feature type="region of interest" description="Disordered" evidence="1">
    <location>
        <begin position="359"/>
        <end position="408"/>
    </location>
</feature>
<feature type="compositionally biased region" description="Polar residues" evidence="1">
    <location>
        <begin position="388"/>
        <end position="399"/>
    </location>
</feature>
<evidence type="ECO:0000313" key="3">
    <source>
        <dbReference type="EMBL" id="KAJ8494997.1"/>
    </source>
</evidence>
<dbReference type="Proteomes" id="UP001215151">
    <property type="component" value="Unassembled WGS sequence"/>
</dbReference>
<proteinExistence type="predicted"/>
<feature type="compositionally biased region" description="Polar residues" evidence="1">
    <location>
        <begin position="184"/>
        <end position="200"/>
    </location>
</feature>
<dbReference type="Gene3D" id="2.60.120.260">
    <property type="entry name" value="Galactose-binding domain-like"/>
    <property type="match status" value="1"/>
</dbReference>
<keyword evidence="2" id="KW-1133">Transmembrane helix</keyword>
<feature type="compositionally biased region" description="Polar residues" evidence="1">
    <location>
        <begin position="471"/>
        <end position="481"/>
    </location>
</feature>
<keyword evidence="2" id="KW-0812">Transmembrane</keyword>
<feature type="region of interest" description="Disordered" evidence="1">
    <location>
        <begin position="140"/>
        <end position="200"/>
    </location>
</feature>
<evidence type="ECO:0000256" key="2">
    <source>
        <dbReference type="SAM" id="Phobius"/>
    </source>
</evidence>
<feature type="region of interest" description="Disordered" evidence="1">
    <location>
        <begin position="596"/>
        <end position="644"/>
    </location>
</feature>
<feature type="compositionally biased region" description="Polar residues" evidence="1">
    <location>
        <begin position="315"/>
        <end position="331"/>
    </location>
</feature>
<reference evidence="3" key="1">
    <citation type="submission" date="2022-11" db="EMBL/GenBank/DDBJ databases">
        <title>Genome Sequence of Cubamyces cubensis.</title>
        <authorList>
            <person name="Buettner E."/>
        </authorList>
    </citation>
    <scope>NUCLEOTIDE SEQUENCE</scope>
    <source>
        <strain evidence="3">MPL-01</strain>
    </source>
</reference>
<feature type="compositionally biased region" description="Low complexity" evidence="1">
    <location>
        <begin position="140"/>
        <end position="183"/>
    </location>
</feature>
<feature type="region of interest" description="Disordered" evidence="1">
    <location>
        <begin position="528"/>
        <end position="562"/>
    </location>
</feature>
<feature type="region of interest" description="Disordered" evidence="1">
    <location>
        <begin position="245"/>
        <end position="270"/>
    </location>
</feature>
<organism evidence="3 4">
    <name type="scientific">Trametes cubensis</name>
    <dbReference type="NCBI Taxonomy" id="1111947"/>
    <lineage>
        <taxon>Eukaryota</taxon>
        <taxon>Fungi</taxon>
        <taxon>Dikarya</taxon>
        <taxon>Basidiomycota</taxon>
        <taxon>Agaricomycotina</taxon>
        <taxon>Agaricomycetes</taxon>
        <taxon>Polyporales</taxon>
        <taxon>Polyporaceae</taxon>
        <taxon>Trametes</taxon>
    </lineage>
</organism>
<evidence type="ECO:0000256" key="1">
    <source>
        <dbReference type="SAM" id="MobiDB-lite"/>
    </source>
</evidence>
<accession>A0AAD7XH42</accession>
<dbReference type="EMBL" id="JAPEVG010000029">
    <property type="protein sequence ID" value="KAJ8494997.1"/>
    <property type="molecule type" value="Genomic_DNA"/>
</dbReference>
<gene>
    <name evidence="3" type="ORF">ONZ51_g1974</name>
</gene>
<evidence type="ECO:0000313" key="4">
    <source>
        <dbReference type="Proteomes" id="UP001215151"/>
    </source>
</evidence>
<dbReference type="AlphaFoldDB" id="A0AAD7XH42"/>